<accession>A0AAD9GKQ0</accession>
<dbReference type="PANTHER" id="PTHR11638">
    <property type="entry name" value="ATP-DEPENDENT CLP PROTEASE"/>
    <property type="match status" value="1"/>
</dbReference>
<dbReference type="InterPro" id="IPR003959">
    <property type="entry name" value="ATPase_AAA_core"/>
</dbReference>
<name>A0AAD9GKQ0_BABDI</name>
<evidence type="ECO:0000313" key="5">
    <source>
        <dbReference type="EMBL" id="KAK1940257.1"/>
    </source>
</evidence>
<dbReference type="InterPro" id="IPR027417">
    <property type="entry name" value="P-loop_NTPase"/>
</dbReference>
<reference evidence="5" key="2">
    <citation type="submission" date="2021-05" db="EMBL/GenBank/DDBJ databases">
        <authorList>
            <person name="Pain A."/>
        </authorList>
    </citation>
    <scope>NUCLEOTIDE SEQUENCE</scope>
    <source>
        <strain evidence="5">1802A</strain>
    </source>
</reference>
<feature type="domain" description="AAA+ ATPase" evidence="4">
    <location>
        <begin position="618"/>
        <end position="760"/>
    </location>
</feature>
<dbReference type="EMBL" id="JAHBMH010000003">
    <property type="protein sequence ID" value="KAK1940257.1"/>
    <property type="molecule type" value="Genomic_DNA"/>
</dbReference>
<reference evidence="5" key="1">
    <citation type="journal article" date="2014" name="Nucleic Acids Res.">
        <title>The evolutionary dynamics of variant antigen genes in Babesia reveal a history of genomic innovation underlying host-parasite interaction.</title>
        <authorList>
            <person name="Jackson A.P."/>
            <person name="Otto T.D."/>
            <person name="Darby A."/>
            <person name="Ramaprasad A."/>
            <person name="Xia D."/>
            <person name="Echaide I.E."/>
            <person name="Farber M."/>
            <person name="Gahlot S."/>
            <person name="Gamble J."/>
            <person name="Gupta D."/>
            <person name="Gupta Y."/>
            <person name="Jackson L."/>
            <person name="Malandrin L."/>
            <person name="Malas T.B."/>
            <person name="Moussa E."/>
            <person name="Nair M."/>
            <person name="Reid A.J."/>
            <person name="Sanders M."/>
            <person name="Sharma J."/>
            <person name="Tracey A."/>
            <person name="Quail M.A."/>
            <person name="Weir W."/>
            <person name="Wastling J.M."/>
            <person name="Hall N."/>
            <person name="Willadsen P."/>
            <person name="Lingelbach K."/>
            <person name="Shiels B."/>
            <person name="Tait A."/>
            <person name="Berriman M."/>
            <person name="Allred D.R."/>
            <person name="Pain A."/>
        </authorList>
    </citation>
    <scope>NUCLEOTIDE SEQUENCE</scope>
    <source>
        <strain evidence="5">1802A</strain>
    </source>
</reference>
<comment type="caution">
    <text evidence="5">The sequence shown here is derived from an EMBL/GenBank/DDBJ whole genome shotgun (WGS) entry which is preliminary data.</text>
</comment>
<keyword evidence="6" id="KW-1185">Reference proteome</keyword>
<dbReference type="SMART" id="SM00382">
    <property type="entry name" value="AAA"/>
    <property type="match status" value="2"/>
</dbReference>
<dbReference type="Gene3D" id="3.40.50.300">
    <property type="entry name" value="P-loop containing nucleotide triphosphate hydrolases"/>
    <property type="match status" value="3"/>
</dbReference>
<dbReference type="Proteomes" id="UP001195914">
    <property type="component" value="Unassembled WGS sequence"/>
</dbReference>
<dbReference type="CDD" id="cd00009">
    <property type="entry name" value="AAA"/>
    <property type="match status" value="1"/>
</dbReference>
<dbReference type="AlphaFoldDB" id="A0AAD9GKQ0"/>
<dbReference type="GO" id="GO:0034605">
    <property type="term" value="P:cellular response to heat"/>
    <property type="evidence" value="ECO:0007669"/>
    <property type="project" value="TreeGrafter"/>
</dbReference>
<sequence>MRILALSRCRGLYTSHLRRFCDWSRLFSVCELSKEVSDVLNNASTIAKNAGSSTVESEFVLKSLLTSGLLRGKVSQCIPLGAESLARELDGYIRRKKYSNNDSRVGAVASSALLYAQSLALSRNKAVGPSELVEGLVKYDTFLQGIKHKRSQTDAPNESTSVDNYLLNLTNKARDGCLGRIVGRELEVERLKVTLGRMRKSNVLIVGAAGVGKTALVERLALDLLDEDDSLTVLSLDLCGFYSGQGTRGELESKLRAIFDRIKGGKTILFIDEIHHLIQNQEGGLNVTNLFKPIMTSGEVKIIGSTTVKEYHQYFRRDRAFERRFEVLRLHENTVDESLVILHGVRPELEAHHKVEISDDAILSAVTLTRRFIPRRTLPDKALDVLDEAAMLVRKSASSQRRPHEELARRKNRLIVDILHNGDPNAKKRAELAAVEALESDVRASFAAQRGLRQQLRELQKLQHDYEKGGNLLKASELHNHTIPELVKSLEGLERESESMLGSMQNSSATICGTDGGNKFDLKELADSNTSGRKMRITTAGCVSGHSPPLCVDQVVVAEVVSRQAGIPVGVLLQSHKCDYKKTLDELSSVVPGQDDAVRVALLHFYRRIYRLTSSNKVGGAMCFIGPTGVGKRTLLRHISGIFGLSLKHISCSQLHASNATNILVGSPPGYVGHREGGVLSEWMKESPYSIVVFDNADLMHVNVLNLLTNAIEKGCLIDSQGEECRLDQCFFVFTYTYEKLVHPIIKDHVEDVIVFNELNARAVEMLIKSKLSMMPLVNLRYTEAAVGHICTKAKDMGYVLKFLDHAVVSGMCCLIVSGKLSKHEPCTLLLRSEIADMNHALHITDELSIVPYHVRHSSD</sequence>
<evidence type="ECO:0000259" key="4">
    <source>
        <dbReference type="SMART" id="SM00382"/>
    </source>
</evidence>
<proteinExistence type="predicted"/>
<keyword evidence="2" id="KW-0547">Nucleotide-binding</keyword>
<dbReference type="Pfam" id="PF17871">
    <property type="entry name" value="AAA_lid_9"/>
    <property type="match status" value="1"/>
</dbReference>
<dbReference type="InterPro" id="IPR041546">
    <property type="entry name" value="ClpA/ClpB_AAA_lid"/>
</dbReference>
<dbReference type="InterPro" id="IPR001270">
    <property type="entry name" value="ClpA/B"/>
</dbReference>
<dbReference type="GO" id="GO:0016887">
    <property type="term" value="F:ATP hydrolysis activity"/>
    <property type="evidence" value="ECO:0007669"/>
    <property type="project" value="InterPro"/>
</dbReference>
<dbReference type="Pfam" id="PF00004">
    <property type="entry name" value="AAA"/>
    <property type="match status" value="1"/>
</dbReference>
<dbReference type="SUPFAM" id="SSF52540">
    <property type="entry name" value="P-loop containing nucleoside triphosphate hydrolases"/>
    <property type="match status" value="2"/>
</dbReference>
<keyword evidence="3" id="KW-0067">ATP-binding</keyword>
<keyword evidence="1" id="KW-0677">Repeat</keyword>
<evidence type="ECO:0000313" key="6">
    <source>
        <dbReference type="Proteomes" id="UP001195914"/>
    </source>
</evidence>
<organism evidence="5 6">
    <name type="scientific">Babesia divergens</name>
    <dbReference type="NCBI Taxonomy" id="32595"/>
    <lineage>
        <taxon>Eukaryota</taxon>
        <taxon>Sar</taxon>
        <taxon>Alveolata</taxon>
        <taxon>Apicomplexa</taxon>
        <taxon>Aconoidasida</taxon>
        <taxon>Piroplasmida</taxon>
        <taxon>Babesiidae</taxon>
        <taxon>Babesia</taxon>
    </lineage>
</organism>
<protein>
    <submittedName>
        <fullName evidence="5">ClpB</fullName>
    </submittedName>
</protein>
<evidence type="ECO:0000256" key="1">
    <source>
        <dbReference type="ARBA" id="ARBA00022737"/>
    </source>
</evidence>
<evidence type="ECO:0000256" key="2">
    <source>
        <dbReference type="ARBA" id="ARBA00022741"/>
    </source>
</evidence>
<gene>
    <name evidence="5" type="ORF">X943_000792</name>
</gene>
<dbReference type="PRINTS" id="PR00300">
    <property type="entry name" value="CLPPROTEASEA"/>
</dbReference>
<dbReference type="GO" id="GO:0005737">
    <property type="term" value="C:cytoplasm"/>
    <property type="evidence" value="ECO:0007669"/>
    <property type="project" value="TreeGrafter"/>
</dbReference>
<dbReference type="PANTHER" id="PTHR11638:SF18">
    <property type="entry name" value="HEAT SHOCK PROTEIN 104"/>
    <property type="match status" value="1"/>
</dbReference>
<dbReference type="InterPro" id="IPR003593">
    <property type="entry name" value="AAA+_ATPase"/>
</dbReference>
<dbReference type="InterPro" id="IPR050130">
    <property type="entry name" value="ClpA_ClpB"/>
</dbReference>
<dbReference type="GO" id="GO:0005524">
    <property type="term" value="F:ATP binding"/>
    <property type="evidence" value="ECO:0007669"/>
    <property type="project" value="UniProtKB-KW"/>
</dbReference>
<feature type="domain" description="AAA+ ATPase" evidence="4">
    <location>
        <begin position="199"/>
        <end position="335"/>
    </location>
</feature>
<evidence type="ECO:0000256" key="3">
    <source>
        <dbReference type="ARBA" id="ARBA00022840"/>
    </source>
</evidence>
<dbReference type="Pfam" id="PF07724">
    <property type="entry name" value="AAA_2"/>
    <property type="match status" value="1"/>
</dbReference>